<sequence length="90" mass="9866">MDKLKNNIGVIMVILGLIGSTGTFYSKFATMELKIEQLSNATAPDLTGIETNGFAVLDLDKNISILEKEIELLKVQLQELKINSSNPLSQ</sequence>
<protein>
    <submittedName>
        <fullName evidence="3">Uncharacterized protein</fullName>
    </submittedName>
</protein>
<reference evidence="3" key="1">
    <citation type="journal article" date="2015" name="Front. Microbiol.">
        <title>Combining genomic sequencing methods to explore viral diversity and reveal potential virus-host interactions.</title>
        <authorList>
            <person name="Chow C.E."/>
            <person name="Winget D.M."/>
            <person name="White R.A.III."/>
            <person name="Hallam S.J."/>
            <person name="Suttle C.A."/>
        </authorList>
    </citation>
    <scope>NUCLEOTIDE SEQUENCE</scope>
    <source>
        <strain evidence="3">Oxic1_2</strain>
    </source>
</reference>
<keyword evidence="2" id="KW-0812">Transmembrane</keyword>
<evidence type="ECO:0000256" key="1">
    <source>
        <dbReference type="SAM" id="Coils"/>
    </source>
</evidence>
<evidence type="ECO:0000313" key="3">
    <source>
        <dbReference type="EMBL" id="AKH47742.1"/>
    </source>
</evidence>
<feature type="transmembrane region" description="Helical" evidence="2">
    <location>
        <begin position="6"/>
        <end position="25"/>
    </location>
</feature>
<name>A0A0F7L8I8_9VIRU</name>
<evidence type="ECO:0000256" key="2">
    <source>
        <dbReference type="SAM" id="Phobius"/>
    </source>
</evidence>
<dbReference type="EMBL" id="KR029597">
    <property type="protein sequence ID" value="AKH47742.1"/>
    <property type="molecule type" value="Genomic_DNA"/>
</dbReference>
<keyword evidence="2" id="KW-1133">Transmembrane helix</keyword>
<reference evidence="3" key="2">
    <citation type="submission" date="2015-03" db="EMBL/GenBank/DDBJ databases">
        <authorList>
            <person name="Chow C.-E.T."/>
            <person name="Winget D.M."/>
            <person name="White R.A.III."/>
            <person name="Hallam S.J."/>
            <person name="Suttle C.A."/>
        </authorList>
    </citation>
    <scope>NUCLEOTIDE SEQUENCE</scope>
    <source>
        <strain evidence="3">Oxic1_2</strain>
    </source>
</reference>
<proteinExistence type="predicted"/>
<organism evidence="3">
    <name type="scientific">uncultured marine virus</name>
    <dbReference type="NCBI Taxonomy" id="186617"/>
    <lineage>
        <taxon>Viruses</taxon>
        <taxon>environmental samples</taxon>
    </lineage>
</organism>
<keyword evidence="2" id="KW-0472">Membrane</keyword>
<feature type="coiled-coil region" evidence="1">
    <location>
        <begin position="56"/>
        <end position="83"/>
    </location>
</feature>
<keyword evidence="1" id="KW-0175">Coiled coil</keyword>
<accession>A0A0F7L8I8</accession>